<protein>
    <recommendedName>
        <fullName evidence="3">Amidase domain-containing protein</fullName>
    </recommendedName>
</protein>
<evidence type="ECO:0000259" key="3">
    <source>
        <dbReference type="Pfam" id="PF01425"/>
    </source>
</evidence>
<dbReference type="PROSITE" id="PS00571">
    <property type="entry name" value="AMIDASES"/>
    <property type="match status" value="1"/>
</dbReference>
<dbReference type="HOGENOM" id="CLU_111840_0_0_1"/>
<reference evidence="5" key="1">
    <citation type="submission" date="2003-08" db="EMBL/GenBank/DDBJ databases">
        <authorList>
            <person name="Birren B."/>
            <person name="Nusbaum C."/>
            <person name="Abebe A."/>
            <person name="Abouelleil A."/>
            <person name="Adekoya E."/>
            <person name="Ait-zahra M."/>
            <person name="Allen N."/>
            <person name="Allen T."/>
            <person name="An P."/>
            <person name="Anderson M."/>
            <person name="Anderson S."/>
            <person name="Arachchi H."/>
            <person name="Armbruster J."/>
            <person name="Bachantsang P."/>
            <person name="Baldwin J."/>
            <person name="Barry A."/>
            <person name="Bayul T."/>
            <person name="Blitshsteyn B."/>
            <person name="Bloom T."/>
            <person name="Blye J."/>
            <person name="Boguslavskiy L."/>
            <person name="Borowsky M."/>
            <person name="Boukhgalter B."/>
            <person name="Brunache A."/>
            <person name="Butler J."/>
            <person name="Calixte N."/>
            <person name="Calvo S."/>
            <person name="Camarata J."/>
            <person name="Campo K."/>
            <person name="Chang J."/>
            <person name="Cheshatsang Y."/>
            <person name="Citroen M."/>
            <person name="Collymore A."/>
            <person name="Considine T."/>
            <person name="Cook A."/>
            <person name="Cooke P."/>
            <person name="Corum B."/>
            <person name="Cuomo C."/>
            <person name="David R."/>
            <person name="Dawoe T."/>
            <person name="Degray S."/>
            <person name="Dodge S."/>
            <person name="Dooley K."/>
            <person name="Dorje P."/>
            <person name="Dorjee K."/>
            <person name="Dorris L."/>
            <person name="Duffey N."/>
            <person name="Dupes A."/>
            <person name="Elkins T."/>
            <person name="Engels R."/>
            <person name="Erickson J."/>
            <person name="Farina A."/>
            <person name="Faro S."/>
            <person name="Ferreira P."/>
            <person name="Fischer H."/>
            <person name="Fitzgerald M."/>
            <person name="Foley K."/>
            <person name="Gage D."/>
            <person name="Galagan J."/>
            <person name="Gearin G."/>
            <person name="Gnerre S."/>
            <person name="Gnirke A."/>
            <person name="Goyette A."/>
            <person name="Graham J."/>
            <person name="Grandbois E."/>
            <person name="Gyaltsen K."/>
            <person name="Hafez N."/>
            <person name="Hagopian D."/>
            <person name="Hagos B."/>
            <person name="Hall J."/>
            <person name="Hatcher B."/>
            <person name="Heller A."/>
            <person name="Higgins H."/>
            <person name="Honan T."/>
            <person name="Horn A."/>
            <person name="Houde N."/>
            <person name="Hughes L."/>
            <person name="Hulme W."/>
            <person name="Husby E."/>
            <person name="Iliev I."/>
            <person name="Jaffe D."/>
            <person name="Jones C."/>
            <person name="Kamal M."/>
            <person name="Kamat A."/>
            <person name="Kamvysselis M."/>
            <person name="Karlsson E."/>
            <person name="Kells C."/>
            <person name="Kieu A."/>
            <person name="Kisner P."/>
            <person name="Kodira C."/>
            <person name="Kulbokas E."/>
            <person name="Labutti K."/>
            <person name="Lama D."/>
            <person name="Landers T."/>
            <person name="Leger J."/>
            <person name="Levine S."/>
            <person name="Lewis D."/>
            <person name="Lewis T."/>
            <person name="Lindblad-toh K."/>
            <person name="Liu X."/>
            <person name="Lokyitsang T."/>
            <person name="Lokyitsang Y."/>
            <person name="Lucien O."/>
            <person name="Lui A."/>
            <person name="Ma L.J."/>
            <person name="Mabbitt R."/>
            <person name="Macdonald J."/>
            <person name="Maclean C."/>
            <person name="Major J."/>
            <person name="Manning J."/>
            <person name="Marabella R."/>
            <person name="Maru K."/>
            <person name="Matthews C."/>
            <person name="Mauceli E."/>
            <person name="Mccarthy M."/>
            <person name="Mcdonough S."/>
            <person name="Mcghee T."/>
            <person name="Meldrim J."/>
            <person name="Meneus L."/>
            <person name="Mesirov J."/>
            <person name="Mihalev A."/>
            <person name="Mihova T."/>
            <person name="Mikkelsen T."/>
            <person name="Mlenga V."/>
            <person name="Moru K."/>
            <person name="Mozes J."/>
            <person name="Mulrain L."/>
            <person name="Munson G."/>
            <person name="Naylor J."/>
            <person name="Newes C."/>
            <person name="Nguyen C."/>
            <person name="Nguyen N."/>
            <person name="Nguyen T."/>
            <person name="Nicol R."/>
            <person name="Nielsen C."/>
            <person name="Nizzari M."/>
            <person name="Norbu C."/>
            <person name="Norbu N."/>
            <person name="O'donnell P."/>
            <person name="Okoawo O."/>
            <person name="O'leary S."/>
            <person name="Omotosho B."/>
            <person name="O'neill K."/>
            <person name="Osman S."/>
            <person name="Parker S."/>
            <person name="Perrin D."/>
            <person name="Phunkhang P."/>
            <person name="Piqani B."/>
            <person name="Purcell S."/>
            <person name="Rachupka T."/>
            <person name="Ramasamy U."/>
            <person name="Rameau R."/>
            <person name="Ray V."/>
            <person name="Raymond C."/>
            <person name="Retta R."/>
            <person name="Richardson S."/>
            <person name="Rise C."/>
            <person name="Rodriguez J."/>
            <person name="Rogers J."/>
            <person name="Rogov P."/>
            <person name="Rutman M."/>
            <person name="Schupbach R."/>
            <person name="Seaman C."/>
            <person name="Settipalli S."/>
            <person name="Sharpe T."/>
            <person name="Sheridan J."/>
            <person name="Sherpa N."/>
            <person name="Shi J."/>
            <person name="Smirnov S."/>
            <person name="Smith C."/>
            <person name="Sougnez C."/>
            <person name="Spencer B."/>
            <person name="Stalker J."/>
            <person name="Stange-thomann N."/>
            <person name="Stavropoulos S."/>
            <person name="Stetson K."/>
            <person name="Stone C."/>
            <person name="Stone S."/>
            <person name="Stubbs M."/>
            <person name="Talamas J."/>
            <person name="Tchuinga P."/>
            <person name="Tenzing P."/>
            <person name="Tesfaye S."/>
            <person name="Theodore J."/>
            <person name="Thoulutsang Y."/>
            <person name="Topham K."/>
            <person name="Towey S."/>
            <person name="Tsamla T."/>
            <person name="Tsomo N."/>
            <person name="Vallee D."/>
            <person name="Vassiliev H."/>
            <person name="Venkataraman V."/>
            <person name="Vinson J."/>
            <person name="Vo A."/>
            <person name="Wade C."/>
            <person name="Wang S."/>
            <person name="Wangchuk T."/>
            <person name="Wangdi T."/>
            <person name="Whittaker C."/>
            <person name="Wilkinson J."/>
            <person name="Wu Y."/>
            <person name="Wyman D."/>
            <person name="Yadav S."/>
            <person name="Yang S."/>
            <person name="Yang X."/>
            <person name="Yeager S."/>
            <person name="Yee E."/>
            <person name="Young G."/>
            <person name="Zainoun J."/>
            <person name="Zembeck L."/>
            <person name="Zimmer A."/>
            <person name="Zody M."/>
            <person name="Lander E."/>
        </authorList>
    </citation>
    <scope>NUCLEOTIDE SEQUENCE [LARGE SCALE GENOMIC DNA]</scope>
</reference>
<dbReference type="OMA" id="MAVKAHE"/>
<dbReference type="Ensembl" id="ENSCSAVT00000010171.1">
    <property type="protein sequence ID" value="ENSCSAVP00000010049.1"/>
    <property type="gene ID" value="ENSCSAVG00000005919.1"/>
</dbReference>
<dbReference type="Proteomes" id="UP000007875">
    <property type="component" value="Unassembled WGS sequence"/>
</dbReference>
<dbReference type="GO" id="GO:0017064">
    <property type="term" value="F:fatty acid amide hydrolase activity"/>
    <property type="evidence" value="ECO:0007669"/>
    <property type="project" value="TreeGrafter"/>
</dbReference>
<dbReference type="PANTHER" id="PTHR45847:SF6">
    <property type="entry name" value="FATTY ACID AMIDE HYDROLASE"/>
    <property type="match status" value="1"/>
</dbReference>
<dbReference type="InterPro" id="IPR036928">
    <property type="entry name" value="AS_sf"/>
</dbReference>
<dbReference type="GO" id="GO:0009062">
    <property type="term" value="P:fatty acid catabolic process"/>
    <property type="evidence" value="ECO:0007669"/>
    <property type="project" value="TreeGrafter"/>
</dbReference>
<reference evidence="4" key="2">
    <citation type="submission" date="2025-08" db="UniProtKB">
        <authorList>
            <consortium name="Ensembl"/>
        </authorList>
    </citation>
    <scope>IDENTIFICATION</scope>
</reference>
<keyword evidence="5" id="KW-1185">Reference proteome</keyword>
<dbReference type="PANTHER" id="PTHR45847">
    <property type="entry name" value="FATTY ACID AMIDE HYDROLASE"/>
    <property type="match status" value="1"/>
</dbReference>
<comment type="similarity">
    <text evidence="1">Belongs to the amidase family.</text>
</comment>
<evidence type="ECO:0000313" key="5">
    <source>
        <dbReference type="Proteomes" id="UP000007875"/>
    </source>
</evidence>
<reference evidence="4" key="3">
    <citation type="submission" date="2025-09" db="UniProtKB">
        <authorList>
            <consortium name="Ensembl"/>
        </authorList>
    </citation>
    <scope>IDENTIFICATION</scope>
</reference>
<dbReference type="InterPro" id="IPR023631">
    <property type="entry name" value="Amidase_dom"/>
</dbReference>
<dbReference type="STRING" id="51511.ENSCSAVP00000010049"/>
<keyword evidence="2" id="KW-0378">Hydrolase</keyword>
<dbReference type="AlphaFoldDB" id="H2YXI8"/>
<dbReference type="GeneTree" id="ENSGT00940000167040"/>
<evidence type="ECO:0000256" key="2">
    <source>
        <dbReference type="ARBA" id="ARBA00022801"/>
    </source>
</evidence>
<dbReference type="GO" id="GO:0004040">
    <property type="term" value="F:amidase activity"/>
    <property type="evidence" value="ECO:0007669"/>
    <property type="project" value="TreeGrafter"/>
</dbReference>
<dbReference type="Gene3D" id="3.90.1300.10">
    <property type="entry name" value="Amidase signature (AS) domain"/>
    <property type="match status" value="1"/>
</dbReference>
<proteinExistence type="inferred from homology"/>
<dbReference type="Pfam" id="PF01425">
    <property type="entry name" value="Amidase"/>
    <property type="match status" value="1"/>
</dbReference>
<dbReference type="InterPro" id="IPR020556">
    <property type="entry name" value="Amidase_CS"/>
</dbReference>
<organism evidence="4 5">
    <name type="scientific">Ciona savignyi</name>
    <name type="common">Pacific transparent sea squirt</name>
    <dbReference type="NCBI Taxonomy" id="51511"/>
    <lineage>
        <taxon>Eukaryota</taxon>
        <taxon>Metazoa</taxon>
        <taxon>Chordata</taxon>
        <taxon>Tunicata</taxon>
        <taxon>Ascidiacea</taxon>
        <taxon>Phlebobranchia</taxon>
        <taxon>Cionidae</taxon>
        <taxon>Ciona</taxon>
    </lineage>
</organism>
<dbReference type="InterPro" id="IPR052096">
    <property type="entry name" value="Endocannabinoid_amidase"/>
</dbReference>
<evidence type="ECO:0000256" key="1">
    <source>
        <dbReference type="ARBA" id="ARBA00009199"/>
    </source>
</evidence>
<dbReference type="InParanoid" id="H2YXI8"/>
<dbReference type="SUPFAM" id="SSF75304">
    <property type="entry name" value="Amidase signature (AS) enzymes"/>
    <property type="match status" value="1"/>
</dbReference>
<sequence>QGMDSTIGYTCLIGKPALDDSVIVKVLKSCGAVPFVKTNIVQSMQSFESGNPIFGVTGNPHNVEFTPGGSSSGEGSLIGSGGSTLGFGTDIGGSIRAPAHLSGCCGLKPTRGRLSNLGLQGQNSQVFCLFASIGPMAPNVDSLVLAMRALACSLMFELDQNLPPLPFNEEDFQSKMPLRIGYYMTDGYLEAVPSVQRAVRMTKELLEKAGHVLVP</sequence>
<accession>H2YXI8</accession>
<evidence type="ECO:0000313" key="4">
    <source>
        <dbReference type="Ensembl" id="ENSCSAVP00000010049.1"/>
    </source>
</evidence>
<dbReference type="eggNOG" id="KOG1212">
    <property type="taxonomic scope" value="Eukaryota"/>
</dbReference>
<feature type="domain" description="Amidase" evidence="3">
    <location>
        <begin position="1"/>
        <end position="215"/>
    </location>
</feature>
<name>H2YXI8_CIOSA</name>